<name>Q9U264_CAEEL</name>
<dbReference type="EMBL" id="BX284604">
    <property type="protein sequence ID" value="CAB63381.2"/>
    <property type="molecule type" value="Genomic_DNA"/>
</dbReference>
<dbReference type="HOGENOM" id="CLU_2656702_0_0_1"/>
<protein>
    <submittedName>
        <fullName evidence="1">Uncharacterized protein</fullName>
    </submittedName>
</protein>
<dbReference type="KEGG" id="cel:CELE_Y51H4A.6"/>
<reference evidence="1 2" key="1">
    <citation type="journal article" date="1998" name="Science">
        <title>Genome sequence of the nematode C. elegans: a platform for investigating biology.</title>
        <authorList>
            <consortium name="The C. elegans sequencing consortium"/>
            <person name="Sulson J.E."/>
            <person name="Waterston R."/>
        </authorList>
    </citation>
    <scope>NUCLEOTIDE SEQUENCE [LARGE SCALE GENOMIC DNA]</scope>
    <source>
        <strain evidence="1 2">Bristol N2</strain>
    </source>
</reference>
<evidence type="ECO:0000313" key="1">
    <source>
        <dbReference type="EMBL" id="CAB63381.2"/>
    </source>
</evidence>
<dbReference type="PaxDb" id="6239-Y51H4A.6"/>
<organism evidence="1 2">
    <name type="scientific">Caenorhabditis elegans</name>
    <dbReference type="NCBI Taxonomy" id="6239"/>
    <lineage>
        <taxon>Eukaryota</taxon>
        <taxon>Metazoa</taxon>
        <taxon>Ecdysozoa</taxon>
        <taxon>Nematoda</taxon>
        <taxon>Chromadorea</taxon>
        <taxon>Rhabditida</taxon>
        <taxon>Rhabditina</taxon>
        <taxon>Rhabditomorpha</taxon>
        <taxon>Rhabditoidea</taxon>
        <taxon>Rhabditidae</taxon>
        <taxon>Peloderinae</taxon>
        <taxon>Caenorhabditis</taxon>
    </lineage>
</organism>
<keyword evidence="2" id="KW-1185">Reference proteome</keyword>
<dbReference type="CTD" id="190147"/>
<dbReference type="WormBase" id="Y51H4A.6">
    <property type="protein sequence ID" value="CE47942"/>
    <property type="gene ID" value="WBGene00013102"/>
</dbReference>
<dbReference type="UCSC" id="Y51H4A.6">
    <property type="organism name" value="c. elegans"/>
</dbReference>
<dbReference type="InParanoid" id="Q9U264"/>
<gene>
    <name evidence="1" type="ORF">CELE_Y51H4A.6</name>
    <name evidence="1 3" type="ORF">Y51H4A.6</name>
</gene>
<evidence type="ECO:0000313" key="2">
    <source>
        <dbReference type="Proteomes" id="UP000001940"/>
    </source>
</evidence>
<dbReference type="RefSeq" id="NP_502963.2">
    <property type="nucleotide sequence ID" value="NM_070562.2"/>
</dbReference>
<proteinExistence type="predicted"/>
<sequence>MHRNYLKKKQNLIFSEKQQSVEKYGDDWVHHFHTANARETFGKKIFGIFFPRNLSIERTRETPTAKEGDLLHNGNY</sequence>
<dbReference type="Proteomes" id="UP000001940">
    <property type="component" value="Chromosome IV"/>
</dbReference>
<dbReference type="AGR" id="WB:WBGene00013102"/>
<dbReference type="GeneID" id="190147"/>
<dbReference type="AlphaFoldDB" id="Q9U264"/>
<accession>Q9U264</accession>
<evidence type="ECO:0000313" key="3">
    <source>
        <dbReference type="WormBase" id="Y51H4A.6"/>
    </source>
</evidence>